<dbReference type="EMBL" id="CP046147">
    <property type="protein sequence ID" value="WFG38730.1"/>
    <property type="molecule type" value="Genomic_DNA"/>
</dbReference>
<name>A0AAJ5ZG70_9CHLR</name>
<sequence>MASFPIKISVGVALVAASLASFSIDSVNDKYGWLYLVAALGLTGLGMYISSQKEN</sequence>
<keyword evidence="1" id="KW-1133">Transmembrane helix</keyword>
<dbReference type="Proteomes" id="UP001219901">
    <property type="component" value="Chromosome"/>
</dbReference>
<keyword evidence="1" id="KW-0812">Transmembrane</keyword>
<evidence type="ECO:0000313" key="3">
    <source>
        <dbReference type="Proteomes" id="UP001219901"/>
    </source>
</evidence>
<keyword evidence="3" id="KW-1185">Reference proteome</keyword>
<protein>
    <submittedName>
        <fullName evidence="2">Uncharacterized protein</fullName>
    </submittedName>
</protein>
<gene>
    <name evidence="2" type="ORF">GKO48_03615</name>
</gene>
<dbReference type="RefSeq" id="WP_342826826.1">
    <property type="nucleotide sequence ID" value="NZ_CP046146.1"/>
</dbReference>
<proteinExistence type="predicted"/>
<dbReference type="AlphaFoldDB" id="A0AAJ5ZG70"/>
<reference evidence="3" key="2">
    <citation type="submission" date="2023-06" db="EMBL/GenBank/DDBJ databases">
        <title>Pangenomics reveal diversification of enzyme families and niche specialization in globally abundant SAR202 bacteria.</title>
        <authorList>
            <person name="Saw J.H.W."/>
        </authorList>
    </citation>
    <scope>NUCLEOTIDE SEQUENCE [LARGE SCALE GENOMIC DNA]</scope>
    <source>
        <strain evidence="3">JH1073</strain>
    </source>
</reference>
<keyword evidence="1" id="KW-0472">Membrane</keyword>
<evidence type="ECO:0000313" key="2">
    <source>
        <dbReference type="EMBL" id="WFG38730.1"/>
    </source>
</evidence>
<evidence type="ECO:0000256" key="1">
    <source>
        <dbReference type="SAM" id="Phobius"/>
    </source>
</evidence>
<organism evidence="2 3">
    <name type="scientific">Candidatus Lucifugimonas marina</name>
    <dbReference type="NCBI Taxonomy" id="3038979"/>
    <lineage>
        <taxon>Bacteria</taxon>
        <taxon>Bacillati</taxon>
        <taxon>Chloroflexota</taxon>
        <taxon>Dehalococcoidia</taxon>
        <taxon>SAR202 cluster</taxon>
        <taxon>Candidatus Lucifugimonadales</taxon>
        <taxon>Candidatus Lucifugimonadaceae</taxon>
        <taxon>Candidatus Lucifugimonas</taxon>
    </lineage>
</organism>
<feature type="transmembrane region" description="Helical" evidence="1">
    <location>
        <begin position="33"/>
        <end position="50"/>
    </location>
</feature>
<accession>A0AAJ5ZG70</accession>
<reference evidence="2 3" key="1">
    <citation type="submission" date="2019-11" db="EMBL/GenBank/DDBJ databases">
        <authorList>
            <person name="Cho J.-C."/>
        </authorList>
    </citation>
    <scope>NUCLEOTIDE SEQUENCE [LARGE SCALE GENOMIC DNA]</scope>
    <source>
        <strain evidence="2 3">JH1073</strain>
    </source>
</reference>